<organism evidence="2 3">
    <name type="scientific">Methylobacterium dankookense</name>
    <dbReference type="NCBI Taxonomy" id="560405"/>
    <lineage>
        <taxon>Bacteria</taxon>
        <taxon>Pseudomonadati</taxon>
        <taxon>Pseudomonadota</taxon>
        <taxon>Alphaproteobacteria</taxon>
        <taxon>Hyphomicrobiales</taxon>
        <taxon>Methylobacteriaceae</taxon>
        <taxon>Methylobacterium</taxon>
    </lineage>
</organism>
<protein>
    <submittedName>
        <fullName evidence="2">Uncharacterized protein</fullName>
    </submittedName>
</protein>
<dbReference type="Proteomes" id="UP000401717">
    <property type="component" value="Unassembled WGS sequence"/>
</dbReference>
<name>A0A564FYX4_9HYPH</name>
<sequence>MASAGSGAGSARLAMIWFWAIGGSSWICGMRGARATGAEAGAAGRGGTNGPAWCWGTDSACGAAGAGTKGAAARGWAWVSTTSSRIREAASMAASTEGSTGAGAATGVTGM</sequence>
<dbReference type="EMBL" id="CABFVH010000014">
    <property type="protein sequence ID" value="VUF12938.1"/>
    <property type="molecule type" value="Genomic_DNA"/>
</dbReference>
<dbReference type="AlphaFoldDB" id="A0A564FYX4"/>
<proteinExistence type="predicted"/>
<feature type="region of interest" description="Disordered" evidence="1">
    <location>
        <begin position="90"/>
        <end position="111"/>
    </location>
</feature>
<evidence type="ECO:0000256" key="1">
    <source>
        <dbReference type="SAM" id="MobiDB-lite"/>
    </source>
</evidence>
<accession>A0A564FYX4</accession>
<gene>
    <name evidence="2" type="ORF">MTDSW087_02633</name>
</gene>
<reference evidence="2 3" key="1">
    <citation type="submission" date="2019-06" db="EMBL/GenBank/DDBJ databases">
        <authorList>
            <person name="Rodrigo-Torres L."/>
            <person name="Arahal R. D."/>
            <person name="Lucena T."/>
        </authorList>
    </citation>
    <scope>NUCLEOTIDE SEQUENCE [LARGE SCALE GENOMIC DNA]</scope>
    <source>
        <strain evidence="2 3">SW08-7</strain>
    </source>
</reference>
<evidence type="ECO:0000313" key="3">
    <source>
        <dbReference type="Proteomes" id="UP000401717"/>
    </source>
</evidence>
<evidence type="ECO:0000313" key="2">
    <source>
        <dbReference type="EMBL" id="VUF12938.1"/>
    </source>
</evidence>